<evidence type="ECO:0000313" key="2">
    <source>
        <dbReference type="Proteomes" id="UP000623467"/>
    </source>
</evidence>
<reference evidence="1" key="1">
    <citation type="submission" date="2020-05" db="EMBL/GenBank/DDBJ databases">
        <title>Mycena genomes resolve the evolution of fungal bioluminescence.</title>
        <authorList>
            <person name="Tsai I.J."/>
        </authorList>
    </citation>
    <scope>NUCLEOTIDE SEQUENCE</scope>
    <source>
        <strain evidence="1">160909Yilan</strain>
    </source>
</reference>
<dbReference type="Proteomes" id="UP000623467">
    <property type="component" value="Unassembled WGS sequence"/>
</dbReference>
<dbReference type="AlphaFoldDB" id="A0A8H6YC02"/>
<gene>
    <name evidence="1" type="ORF">MSAN_01485000</name>
</gene>
<evidence type="ECO:0000313" key="1">
    <source>
        <dbReference type="EMBL" id="KAF7355672.1"/>
    </source>
</evidence>
<comment type="caution">
    <text evidence="1">The sequence shown here is derived from an EMBL/GenBank/DDBJ whole genome shotgun (WGS) entry which is preliminary data.</text>
</comment>
<accession>A0A8H6YC02</accession>
<name>A0A8H6YC02_9AGAR</name>
<dbReference type="EMBL" id="JACAZH010000011">
    <property type="protein sequence ID" value="KAF7355672.1"/>
    <property type="molecule type" value="Genomic_DNA"/>
</dbReference>
<keyword evidence="2" id="KW-1185">Reference proteome</keyword>
<protein>
    <submittedName>
        <fullName evidence="1">Uncharacterized protein</fullName>
    </submittedName>
</protein>
<sequence length="144" mass="16247">MKIFPTSALPLSIHQLCNVGLDGSFRSFQYGSTRYCIHIHGYSLVSVIIAVNSLLAKQIVNQIMQLLFRCEFFHPHPTQFLHDTPRIEWVLSGFCPSATALHICSQIELVLYVPIWGVSKEECQEMSALAYVNNNCSALHSRAH</sequence>
<organism evidence="1 2">
    <name type="scientific">Mycena sanguinolenta</name>
    <dbReference type="NCBI Taxonomy" id="230812"/>
    <lineage>
        <taxon>Eukaryota</taxon>
        <taxon>Fungi</taxon>
        <taxon>Dikarya</taxon>
        <taxon>Basidiomycota</taxon>
        <taxon>Agaricomycotina</taxon>
        <taxon>Agaricomycetes</taxon>
        <taxon>Agaricomycetidae</taxon>
        <taxon>Agaricales</taxon>
        <taxon>Marasmiineae</taxon>
        <taxon>Mycenaceae</taxon>
        <taxon>Mycena</taxon>
    </lineage>
</organism>
<proteinExistence type="predicted"/>